<protein>
    <recommendedName>
        <fullName evidence="3">EF-hand domain-containing protein</fullName>
    </recommendedName>
</protein>
<comment type="caution">
    <text evidence="4">The sequence shown here is derived from an EMBL/GenBank/DDBJ whole genome shotgun (WGS) entry which is preliminary data.</text>
</comment>
<dbReference type="Proteomes" id="UP000318801">
    <property type="component" value="Unassembled WGS sequence"/>
</dbReference>
<sequence>MNAKRFTLTAFLATAALGALTLPGFADQGPEHTIGPQRQGEAFIFLLKNADTDKNGQITKDEMDAWRAATFAAIDANGDGVITPGEFSDYRKAKRQAFRDAHPQPGPSISDGTDKATADAAPSAEGTPPPPAANQQAVPPPPPSGMMARRSAGPDGMPPPGAHMPHRMMMADGDERGYPQRGWHHGDMGGFGPGSMHPMAPDDPGMMRDHHGAMMGHIFFARADVDRSGQVSKDEFMALGDAMFARLDTNGDLVITVDDLPDRPWH</sequence>
<evidence type="ECO:0000256" key="2">
    <source>
        <dbReference type="SAM" id="SignalP"/>
    </source>
</evidence>
<dbReference type="PROSITE" id="PS00018">
    <property type="entry name" value="EF_HAND_1"/>
    <property type="match status" value="2"/>
</dbReference>
<dbReference type="Gene3D" id="1.10.238.10">
    <property type="entry name" value="EF-hand"/>
    <property type="match status" value="2"/>
</dbReference>
<feature type="region of interest" description="Disordered" evidence="1">
    <location>
        <begin position="94"/>
        <end position="167"/>
    </location>
</feature>
<evidence type="ECO:0000256" key="1">
    <source>
        <dbReference type="SAM" id="MobiDB-lite"/>
    </source>
</evidence>
<dbReference type="Pfam" id="PF13202">
    <property type="entry name" value="EF-hand_5"/>
    <property type="match status" value="3"/>
</dbReference>
<dbReference type="GO" id="GO:0005509">
    <property type="term" value="F:calcium ion binding"/>
    <property type="evidence" value="ECO:0007669"/>
    <property type="project" value="InterPro"/>
</dbReference>
<dbReference type="InterPro" id="IPR002048">
    <property type="entry name" value="EF_hand_dom"/>
</dbReference>
<dbReference type="OrthoDB" id="8404005at2"/>
<feature type="signal peptide" evidence="2">
    <location>
        <begin position="1"/>
        <end position="26"/>
    </location>
</feature>
<keyword evidence="2" id="KW-0732">Signal</keyword>
<dbReference type="SMART" id="SM00054">
    <property type="entry name" value="EFh"/>
    <property type="match status" value="3"/>
</dbReference>
<feature type="compositionally biased region" description="Pro residues" evidence="1">
    <location>
        <begin position="127"/>
        <end position="144"/>
    </location>
</feature>
<dbReference type="InterPro" id="IPR011992">
    <property type="entry name" value="EF-hand-dom_pair"/>
</dbReference>
<dbReference type="AlphaFoldDB" id="A0A506U6W3"/>
<feature type="chain" id="PRO_5021479062" description="EF-hand domain-containing protein" evidence="2">
    <location>
        <begin position="27"/>
        <end position="266"/>
    </location>
</feature>
<feature type="domain" description="EF-hand" evidence="3">
    <location>
        <begin position="62"/>
        <end position="97"/>
    </location>
</feature>
<proteinExistence type="predicted"/>
<gene>
    <name evidence="4" type="ORF">FJU08_12555</name>
</gene>
<dbReference type="SUPFAM" id="SSF47473">
    <property type="entry name" value="EF-hand"/>
    <property type="match status" value="1"/>
</dbReference>
<accession>A0A506U6W3</accession>
<keyword evidence="5" id="KW-1185">Reference proteome</keyword>
<dbReference type="PROSITE" id="PS50222">
    <property type="entry name" value="EF_HAND_2"/>
    <property type="match status" value="1"/>
</dbReference>
<reference evidence="4 5" key="1">
    <citation type="submission" date="2019-06" db="EMBL/GenBank/DDBJ databases">
        <authorList>
            <person name="Li M."/>
        </authorList>
    </citation>
    <scope>NUCLEOTIDE SEQUENCE [LARGE SCALE GENOMIC DNA]</scope>
    <source>
        <strain evidence="4 5">BGMRC2036</strain>
    </source>
</reference>
<dbReference type="InterPro" id="IPR018247">
    <property type="entry name" value="EF_Hand_1_Ca_BS"/>
</dbReference>
<name>A0A506U6W3_9HYPH</name>
<organism evidence="4 5">
    <name type="scientific">Martelella alba</name>
    <dbReference type="NCBI Taxonomy" id="2590451"/>
    <lineage>
        <taxon>Bacteria</taxon>
        <taxon>Pseudomonadati</taxon>
        <taxon>Pseudomonadota</taxon>
        <taxon>Alphaproteobacteria</taxon>
        <taxon>Hyphomicrobiales</taxon>
        <taxon>Aurantimonadaceae</taxon>
        <taxon>Martelella</taxon>
    </lineage>
</organism>
<dbReference type="RefSeq" id="WP_141149351.1">
    <property type="nucleotide sequence ID" value="NZ_VHLG01000007.1"/>
</dbReference>
<evidence type="ECO:0000313" key="5">
    <source>
        <dbReference type="Proteomes" id="UP000318801"/>
    </source>
</evidence>
<evidence type="ECO:0000313" key="4">
    <source>
        <dbReference type="EMBL" id="TPW30142.1"/>
    </source>
</evidence>
<dbReference type="EMBL" id="VHLG01000007">
    <property type="protein sequence ID" value="TPW30142.1"/>
    <property type="molecule type" value="Genomic_DNA"/>
</dbReference>
<evidence type="ECO:0000259" key="3">
    <source>
        <dbReference type="PROSITE" id="PS50222"/>
    </source>
</evidence>